<reference evidence="7 8" key="1">
    <citation type="submission" date="2020-04" db="EMBL/GenBank/DDBJ databases">
        <authorList>
            <person name="Laetsch R D."/>
            <person name="Stevens L."/>
            <person name="Kumar S."/>
            <person name="Blaxter L. M."/>
        </authorList>
    </citation>
    <scope>NUCLEOTIDE SEQUENCE [LARGE SCALE GENOMIC DNA]</scope>
</reference>
<dbReference type="InterPro" id="IPR017452">
    <property type="entry name" value="GPCR_Rhodpsn_7TM"/>
</dbReference>
<dbReference type="Gene3D" id="1.20.1070.10">
    <property type="entry name" value="Rhodopsin 7-helix transmembrane proteins"/>
    <property type="match status" value="1"/>
</dbReference>
<dbReference type="InterPro" id="IPR000276">
    <property type="entry name" value="GPCR_Rhodpsn"/>
</dbReference>
<sequence length="316" mass="35144">MFNHIHPLILPLGFFYFICSVIGVIGNSIMLMCFFRTKRLRSPCHILISLSCLSDMLHVCGQFVFCVHLFGNLTSSQAQCFYMLIIPLIGVSASGPLILAMGADRLIAVKFPTKYRMYQQEPKYYIISHMIIPILYVISMLAYGYTQRIDDIKTQVTCAVPLALNGTSFQYFTYSSAVIYFVVIILYGTVYALLKSSSASTRFRSVFKSIAITVGFVIFGWVTTTTANTLSYEVTTDPFVSAVIQMYAGVTVNMAASSNVFVFFAINSEYREVIKALFGMNSKANSAMFEASSATMTVRRKSQGTSLAAIRSTSKF</sequence>
<keyword evidence="2 5" id="KW-0812">Transmembrane</keyword>
<evidence type="ECO:0000259" key="6">
    <source>
        <dbReference type="PROSITE" id="PS50262"/>
    </source>
</evidence>
<keyword evidence="8" id="KW-1185">Reference proteome</keyword>
<feature type="transmembrane region" description="Helical" evidence="5">
    <location>
        <begin position="82"/>
        <end position="103"/>
    </location>
</feature>
<evidence type="ECO:0000313" key="8">
    <source>
        <dbReference type="Proteomes" id="UP000494206"/>
    </source>
</evidence>
<comment type="subcellular location">
    <subcellularLocation>
        <location evidence="1">Membrane</location>
    </subcellularLocation>
</comment>
<accession>A0A8S1EBC9</accession>
<dbReference type="InterPro" id="IPR047130">
    <property type="entry name" value="7TM_GPCR_Srsx_nematod"/>
</dbReference>
<organism evidence="7 8">
    <name type="scientific">Caenorhabditis bovis</name>
    <dbReference type="NCBI Taxonomy" id="2654633"/>
    <lineage>
        <taxon>Eukaryota</taxon>
        <taxon>Metazoa</taxon>
        <taxon>Ecdysozoa</taxon>
        <taxon>Nematoda</taxon>
        <taxon>Chromadorea</taxon>
        <taxon>Rhabditida</taxon>
        <taxon>Rhabditina</taxon>
        <taxon>Rhabditomorpha</taxon>
        <taxon>Rhabditoidea</taxon>
        <taxon>Rhabditidae</taxon>
        <taxon>Peloderinae</taxon>
        <taxon>Caenorhabditis</taxon>
    </lineage>
</organism>
<dbReference type="SUPFAM" id="SSF81321">
    <property type="entry name" value="Family A G protein-coupled receptor-like"/>
    <property type="match status" value="1"/>
</dbReference>
<dbReference type="EMBL" id="CADEPM010000001">
    <property type="protein sequence ID" value="CAB3396907.1"/>
    <property type="molecule type" value="Genomic_DNA"/>
</dbReference>
<feature type="transmembrane region" description="Helical" evidence="5">
    <location>
        <begin position="171"/>
        <end position="194"/>
    </location>
</feature>
<keyword evidence="3 5" id="KW-1133">Transmembrane helix</keyword>
<dbReference type="OrthoDB" id="5820127at2759"/>
<dbReference type="PANTHER" id="PTHR23360:SF71">
    <property type="entry name" value="G-PROTEIN COUPLED RECEPTORS FAMILY 1 PROFILE DOMAIN-CONTAINING PROTEIN"/>
    <property type="match status" value="1"/>
</dbReference>
<keyword evidence="4 5" id="KW-0472">Membrane</keyword>
<dbReference type="PANTHER" id="PTHR23360">
    <property type="entry name" value="G-PROTEIN COUPLED RECEPTORS FAMILY 1 PROFILE DOMAIN-CONTAINING PROTEIN-RELATED"/>
    <property type="match status" value="1"/>
</dbReference>
<dbReference type="SMART" id="SM01381">
    <property type="entry name" value="7TM_GPCR_Srsx"/>
    <property type="match status" value="1"/>
</dbReference>
<comment type="caution">
    <text evidence="7">The sequence shown here is derived from an EMBL/GenBank/DDBJ whole genome shotgun (WGS) entry which is preliminary data.</text>
</comment>
<feature type="domain" description="G-protein coupled receptors family 1 profile" evidence="6">
    <location>
        <begin position="26"/>
        <end position="263"/>
    </location>
</feature>
<gene>
    <name evidence="7" type="ORF">CBOVIS_LOCUS399</name>
</gene>
<name>A0A8S1EBC9_9PELO</name>
<feature type="transmembrane region" description="Helical" evidence="5">
    <location>
        <begin position="124"/>
        <end position="145"/>
    </location>
</feature>
<evidence type="ECO:0000313" key="7">
    <source>
        <dbReference type="EMBL" id="CAB3396907.1"/>
    </source>
</evidence>
<evidence type="ECO:0000256" key="5">
    <source>
        <dbReference type="SAM" id="Phobius"/>
    </source>
</evidence>
<proteinExistence type="predicted"/>
<dbReference type="GO" id="GO:0016020">
    <property type="term" value="C:membrane"/>
    <property type="evidence" value="ECO:0007669"/>
    <property type="project" value="UniProtKB-SubCell"/>
</dbReference>
<feature type="transmembrane region" description="Helical" evidence="5">
    <location>
        <begin position="47"/>
        <end position="70"/>
    </location>
</feature>
<dbReference type="Proteomes" id="UP000494206">
    <property type="component" value="Unassembled WGS sequence"/>
</dbReference>
<dbReference type="GO" id="GO:0004930">
    <property type="term" value="F:G protein-coupled receptor activity"/>
    <property type="evidence" value="ECO:0007669"/>
    <property type="project" value="InterPro"/>
</dbReference>
<evidence type="ECO:0000256" key="4">
    <source>
        <dbReference type="ARBA" id="ARBA00023136"/>
    </source>
</evidence>
<evidence type="ECO:0000256" key="1">
    <source>
        <dbReference type="ARBA" id="ARBA00004370"/>
    </source>
</evidence>
<dbReference type="InterPro" id="IPR019424">
    <property type="entry name" value="7TM_GPCR_Srsx"/>
</dbReference>
<feature type="transmembrane region" description="Helical" evidence="5">
    <location>
        <begin position="12"/>
        <end position="35"/>
    </location>
</feature>
<dbReference type="PROSITE" id="PS50262">
    <property type="entry name" value="G_PROTEIN_RECEP_F1_2"/>
    <property type="match status" value="1"/>
</dbReference>
<feature type="transmembrane region" description="Helical" evidence="5">
    <location>
        <begin position="206"/>
        <end position="224"/>
    </location>
</feature>
<evidence type="ECO:0000256" key="2">
    <source>
        <dbReference type="ARBA" id="ARBA00022692"/>
    </source>
</evidence>
<evidence type="ECO:0000256" key="3">
    <source>
        <dbReference type="ARBA" id="ARBA00022989"/>
    </source>
</evidence>
<dbReference type="AlphaFoldDB" id="A0A8S1EBC9"/>
<dbReference type="Pfam" id="PF10320">
    <property type="entry name" value="7TM_GPCR_Srsx"/>
    <property type="match status" value="1"/>
</dbReference>
<feature type="transmembrane region" description="Helical" evidence="5">
    <location>
        <begin position="244"/>
        <end position="266"/>
    </location>
</feature>
<protein>
    <recommendedName>
        <fullName evidence="6">G-protein coupled receptors family 1 profile domain-containing protein</fullName>
    </recommendedName>
</protein>